<keyword evidence="3 6" id="KW-1133">Transmembrane helix</keyword>
<name>A0A9D2I0U4_9LACT</name>
<feature type="transmembrane region" description="Helical" evidence="6">
    <location>
        <begin position="55"/>
        <end position="75"/>
    </location>
</feature>
<keyword evidence="4 6" id="KW-0472">Membrane</keyword>
<evidence type="ECO:0000256" key="3">
    <source>
        <dbReference type="ARBA" id="ARBA00022989"/>
    </source>
</evidence>
<feature type="transmembrane region" description="Helical" evidence="6">
    <location>
        <begin position="81"/>
        <end position="99"/>
    </location>
</feature>
<evidence type="ECO:0000256" key="4">
    <source>
        <dbReference type="ARBA" id="ARBA00023136"/>
    </source>
</evidence>
<dbReference type="AlphaFoldDB" id="A0A9D2I0U4"/>
<evidence type="ECO:0000313" key="8">
    <source>
        <dbReference type="Proteomes" id="UP000886856"/>
    </source>
</evidence>
<evidence type="ECO:0000256" key="5">
    <source>
        <dbReference type="ARBA" id="ARBA00023600"/>
    </source>
</evidence>
<evidence type="ECO:0000256" key="2">
    <source>
        <dbReference type="ARBA" id="ARBA00022692"/>
    </source>
</evidence>
<comment type="subcellular location">
    <subcellularLocation>
        <location evidence="1">Membrane</location>
        <topology evidence="1">Multi-pass membrane protein</topology>
    </subcellularLocation>
</comment>
<dbReference type="Proteomes" id="UP000886856">
    <property type="component" value="Unassembled WGS sequence"/>
</dbReference>
<dbReference type="InterPro" id="IPR006480">
    <property type="entry name" value="Phage_holin_4_1"/>
</dbReference>
<keyword evidence="2 6" id="KW-0812">Transmembrane</keyword>
<comment type="caution">
    <text evidence="7">The sequence shown here is derived from an EMBL/GenBank/DDBJ whole genome shotgun (WGS) entry which is preliminary data.</text>
</comment>
<sequence length="131" mass="14461">MEMIDWLQNLLQNNNTKLYLFVGTYIATNMVDFGLGTIMALYLGTYSSKAMKLGLATKLGMILLCIIIIPVFLMFDVLGLATLFLVIGAFIANELWSIINHIKSGQGDGKDHSALDMLSNLINKITGNKED</sequence>
<dbReference type="EMBL" id="DWYW01000200">
    <property type="protein sequence ID" value="HJA90860.1"/>
    <property type="molecule type" value="Genomic_DNA"/>
</dbReference>
<accession>A0A9D2I0U4</accession>
<gene>
    <name evidence="7" type="ORF">H9948_08740</name>
</gene>
<protein>
    <submittedName>
        <fullName evidence="7">Phage holin family protein</fullName>
    </submittedName>
</protein>
<evidence type="ECO:0000313" key="7">
    <source>
        <dbReference type="EMBL" id="HJA90860.1"/>
    </source>
</evidence>
<feature type="transmembrane region" description="Helical" evidence="6">
    <location>
        <begin position="20"/>
        <end position="43"/>
    </location>
</feature>
<dbReference type="Pfam" id="PF05105">
    <property type="entry name" value="Phage_holin_4_1"/>
    <property type="match status" value="1"/>
</dbReference>
<dbReference type="GO" id="GO:0016020">
    <property type="term" value="C:membrane"/>
    <property type="evidence" value="ECO:0007669"/>
    <property type="project" value="UniProtKB-SubCell"/>
</dbReference>
<reference evidence="7" key="2">
    <citation type="submission" date="2021-04" db="EMBL/GenBank/DDBJ databases">
        <authorList>
            <person name="Gilroy R."/>
        </authorList>
    </citation>
    <scope>NUCLEOTIDE SEQUENCE</scope>
    <source>
        <strain evidence="7">CHK171-505</strain>
    </source>
</reference>
<proteinExistence type="inferred from homology"/>
<evidence type="ECO:0000256" key="1">
    <source>
        <dbReference type="ARBA" id="ARBA00004141"/>
    </source>
</evidence>
<reference evidence="7" key="1">
    <citation type="journal article" date="2021" name="PeerJ">
        <title>Extensive microbial diversity within the chicken gut microbiome revealed by metagenomics and culture.</title>
        <authorList>
            <person name="Gilroy R."/>
            <person name="Ravi A."/>
            <person name="Getino M."/>
            <person name="Pursley I."/>
            <person name="Horton D.L."/>
            <person name="Alikhan N.F."/>
            <person name="Baker D."/>
            <person name="Gharbi K."/>
            <person name="Hall N."/>
            <person name="Watson M."/>
            <person name="Adriaenssens E.M."/>
            <person name="Foster-Nyarko E."/>
            <person name="Jarju S."/>
            <person name="Secka A."/>
            <person name="Antonio M."/>
            <person name="Oren A."/>
            <person name="Chaudhuri R.R."/>
            <person name="La Ragione R."/>
            <person name="Hildebrand F."/>
            <person name="Pallen M.J."/>
        </authorList>
    </citation>
    <scope>NUCLEOTIDE SEQUENCE</scope>
    <source>
        <strain evidence="7">CHK171-505</strain>
    </source>
</reference>
<organism evidence="7 8">
    <name type="scientific">Candidatus Jeotgalibaca merdavium</name>
    <dbReference type="NCBI Taxonomy" id="2838627"/>
    <lineage>
        <taxon>Bacteria</taxon>
        <taxon>Bacillati</taxon>
        <taxon>Bacillota</taxon>
        <taxon>Bacilli</taxon>
        <taxon>Lactobacillales</taxon>
        <taxon>Carnobacteriaceae</taxon>
        <taxon>Jeotgalibaca</taxon>
    </lineage>
</organism>
<evidence type="ECO:0000256" key="6">
    <source>
        <dbReference type="SAM" id="Phobius"/>
    </source>
</evidence>
<comment type="similarity">
    <text evidence="5">Belongs to the bacteriophage holin family. Cp-1 holin subfamily.</text>
</comment>
<dbReference type="NCBIfam" id="TIGR01593">
    <property type="entry name" value="holin_tox_secr"/>
    <property type="match status" value="1"/>
</dbReference>